<evidence type="ECO:0000313" key="1">
    <source>
        <dbReference type="EMBL" id="KAK9153994.1"/>
    </source>
</evidence>
<dbReference type="Proteomes" id="UP001417504">
    <property type="component" value="Unassembled WGS sequence"/>
</dbReference>
<protein>
    <submittedName>
        <fullName evidence="1">Uncharacterized protein</fullName>
    </submittedName>
</protein>
<name>A0AAP0KLR9_9MAGN</name>
<proteinExistence type="predicted"/>
<gene>
    <name evidence="1" type="ORF">Sjap_001474</name>
</gene>
<evidence type="ECO:0000313" key="2">
    <source>
        <dbReference type="Proteomes" id="UP001417504"/>
    </source>
</evidence>
<reference evidence="1 2" key="1">
    <citation type="submission" date="2024-01" db="EMBL/GenBank/DDBJ databases">
        <title>Genome assemblies of Stephania.</title>
        <authorList>
            <person name="Yang L."/>
        </authorList>
    </citation>
    <scope>NUCLEOTIDE SEQUENCE [LARGE SCALE GENOMIC DNA]</scope>
    <source>
        <strain evidence="1">QJT</strain>
        <tissue evidence="1">Leaf</tissue>
    </source>
</reference>
<accession>A0AAP0KLR9</accession>
<dbReference type="EMBL" id="JBBNAE010000001">
    <property type="protein sequence ID" value="KAK9153994.1"/>
    <property type="molecule type" value="Genomic_DNA"/>
</dbReference>
<organism evidence="1 2">
    <name type="scientific">Stephania japonica</name>
    <dbReference type="NCBI Taxonomy" id="461633"/>
    <lineage>
        <taxon>Eukaryota</taxon>
        <taxon>Viridiplantae</taxon>
        <taxon>Streptophyta</taxon>
        <taxon>Embryophyta</taxon>
        <taxon>Tracheophyta</taxon>
        <taxon>Spermatophyta</taxon>
        <taxon>Magnoliopsida</taxon>
        <taxon>Ranunculales</taxon>
        <taxon>Menispermaceae</taxon>
        <taxon>Menispermoideae</taxon>
        <taxon>Cissampelideae</taxon>
        <taxon>Stephania</taxon>
    </lineage>
</organism>
<keyword evidence="2" id="KW-1185">Reference proteome</keyword>
<comment type="caution">
    <text evidence="1">The sequence shown here is derived from an EMBL/GenBank/DDBJ whole genome shotgun (WGS) entry which is preliminary data.</text>
</comment>
<dbReference type="AlphaFoldDB" id="A0AAP0KLR9"/>
<sequence length="50" mass="5743">MVLCLVFRSVVEDEGNARGERRGRWNSNYYWSPQVELILATVIAEQSSVI</sequence>